<dbReference type="Gene3D" id="3.30.450.20">
    <property type="entry name" value="PAS domain"/>
    <property type="match status" value="2"/>
</dbReference>
<feature type="coiled-coil region" evidence="1">
    <location>
        <begin position="16"/>
        <end position="50"/>
    </location>
</feature>
<dbReference type="Proteomes" id="UP000198310">
    <property type="component" value="Unassembled WGS sequence"/>
</dbReference>
<dbReference type="InterPro" id="IPR000014">
    <property type="entry name" value="PAS"/>
</dbReference>
<dbReference type="RefSeq" id="WP_089331380.1">
    <property type="nucleotide sequence ID" value="NZ_FZNS01000001.1"/>
</dbReference>
<dbReference type="InterPro" id="IPR035965">
    <property type="entry name" value="PAS-like_dom_sf"/>
</dbReference>
<dbReference type="SMART" id="SM00091">
    <property type="entry name" value="PAS"/>
    <property type="match status" value="2"/>
</dbReference>
<feature type="domain" description="PAS" evidence="2">
    <location>
        <begin position="56"/>
        <end position="124"/>
    </location>
</feature>
<feature type="domain" description="PAS" evidence="2">
    <location>
        <begin position="180"/>
        <end position="247"/>
    </location>
</feature>
<accession>A0A238V8M0</accession>
<sequence>MTPTPSSSPDAWAAQVEVERSRRQQAEEALAAAEARIAALEEQIAKNATHSQFCQQQLSALVENMRVGLLLVDHEGTIQLVNSYFRELFSLPPEVPIAETHPPIPANTIAIDQAFQNPAEFGARAQAIHAAGETVLSEEFRLANGRVVELDYLVLDKVQAGRLICYRDVTERHQRDAQLRTISYIPKQSPSPILRLTAAGELLYANPAAAPLLQALAADAQGHAQQQLTALVQQALTMADPIQAELDVQGQYYLLTAMAVPNEECAVLYFTDITARRQAEQ</sequence>
<evidence type="ECO:0000313" key="3">
    <source>
        <dbReference type="EMBL" id="SNR29983.1"/>
    </source>
</evidence>
<keyword evidence="1" id="KW-0175">Coiled coil</keyword>
<name>A0A238V8M0_9BACT</name>
<evidence type="ECO:0000259" key="2">
    <source>
        <dbReference type="SMART" id="SM00091"/>
    </source>
</evidence>
<protein>
    <submittedName>
        <fullName evidence="3">PAS fold</fullName>
    </submittedName>
</protein>
<organism evidence="3 4">
    <name type="scientific">Hymenobacter mucosus</name>
    <dbReference type="NCBI Taxonomy" id="1411120"/>
    <lineage>
        <taxon>Bacteria</taxon>
        <taxon>Pseudomonadati</taxon>
        <taxon>Bacteroidota</taxon>
        <taxon>Cytophagia</taxon>
        <taxon>Cytophagales</taxon>
        <taxon>Hymenobacteraceae</taxon>
        <taxon>Hymenobacter</taxon>
    </lineage>
</organism>
<keyword evidence="4" id="KW-1185">Reference proteome</keyword>
<gene>
    <name evidence="3" type="ORF">SAMN06269173_101217</name>
</gene>
<reference evidence="4" key="1">
    <citation type="submission" date="2017-06" db="EMBL/GenBank/DDBJ databases">
        <authorList>
            <person name="Varghese N."/>
            <person name="Submissions S."/>
        </authorList>
    </citation>
    <scope>NUCLEOTIDE SEQUENCE [LARGE SCALE GENOMIC DNA]</scope>
    <source>
        <strain evidence="4">DSM 28041</strain>
    </source>
</reference>
<evidence type="ECO:0000256" key="1">
    <source>
        <dbReference type="SAM" id="Coils"/>
    </source>
</evidence>
<evidence type="ECO:0000313" key="4">
    <source>
        <dbReference type="Proteomes" id="UP000198310"/>
    </source>
</evidence>
<dbReference type="EMBL" id="FZNS01000001">
    <property type="protein sequence ID" value="SNR29983.1"/>
    <property type="molecule type" value="Genomic_DNA"/>
</dbReference>
<dbReference type="SUPFAM" id="SSF55785">
    <property type="entry name" value="PYP-like sensor domain (PAS domain)"/>
    <property type="match status" value="2"/>
</dbReference>
<dbReference type="Pfam" id="PF12860">
    <property type="entry name" value="PAS_7"/>
    <property type="match status" value="1"/>
</dbReference>
<proteinExistence type="predicted"/>
<dbReference type="AlphaFoldDB" id="A0A238V8M0"/>